<dbReference type="STRING" id="53406.SAMN05421553_2186"/>
<protein>
    <recommendedName>
        <fullName evidence="4">Phosphopantetheine adenylyltransferase</fullName>
    </recommendedName>
</protein>
<name>A0A1H4YMU2_PSEAG</name>
<organism evidence="2 3">
    <name type="scientific">Pseudomonas anguilliseptica</name>
    <dbReference type="NCBI Taxonomy" id="53406"/>
    <lineage>
        <taxon>Bacteria</taxon>
        <taxon>Pseudomonadati</taxon>
        <taxon>Pseudomonadota</taxon>
        <taxon>Gammaproteobacteria</taxon>
        <taxon>Pseudomonadales</taxon>
        <taxon>Pseudomonadaceae</taxon>
        <taxon>Pseudomonas</taxon>
    </lineage>
</organism>
<dbReference type="Proteomes" id="UP000242849">
    <property type="component" value="Unassembled WGS sequence"/>
</dbReference>
<keyword evidence="1" id="KW-0812">Transmembrane</keyword>
<dbReference type="AlphaFoldDB" id="A0A1H4YMU2"/>
<keyword evidence="1" id="KW-0472">Membrane</keyword>
<feature type="transmembrane region" description="Helical" evidence="1">
    <location>
        <begin position="73"/>
        <end position="90"/>
    </location>
</feature>
<accession>A0A1H4YMU2</accession>
<evidence type="ECO:0000256" key="1">
    <source>
        <dbReference type="SAM" id="Phobius"/>
    </source>
</evidence>
<keyword evidence="3" id="KW-1185">Reference proteome</keyword>
<feature type="transmembrane region" description="Helical" evidence="1">
    <location>
        <begin position="43"/>
        <end position="66"/>
    </location>
</feature>
<reference evidence="3" key="1">
    <citation type="submission" date="2016-10" db="EMBL/GenBank/DDBJ databases">
        <authorList>
            <person name="Varghese N."/>
            <person name="Submissions S."/>
        </authorList>
    </citation>
    <scope>NUCLEOTIDE SEQUENCE [LARGE SCALE GENOMIC DNA]</scope>
    <source>
        <strain evidence="3">DSM 12111</strain>
    </source>
</reference>
<evidence type="ECO:0000313" key="3">
    <source>
        <dbReference type="Proteomes" id="UP000242849"/>
    </source>
</evidence>
<feature type="transmembrane region" description="Helical" evidence="1">
    <location>
        <begin position="102"/>
        <end position="123"/>
    </location>
</feature>
<dbReference type="EMBL" id="FNSC01000001">
    <property type="protein sequence ID" value="SED18401.1"/>
    <property type="molecule type" value="Genomic_DNA"/>
</dbReference>
<sequence length="127" mass="13692">MLQKVVSVLLIIAGIIHLLPLSGVLGAERLTQLYGLTFQEPNLLLLMRSHALLFGLLGALLVYAAFRPALQPIALIGGLLSVLSFLYLAGSTPGYNEALRRVVIADWVALTCLVIAALLVFLARNRT</sequence>
<evidence type="ECO:0000313" key="2">
    <source>
        <dbReference type="EMBL" id="SED18401.1"/>
    </source>
</evidence>
<dbReference type="RefSeq" id="WP_244161143.1">
    <property type="nucleotide sequence ID" value="NZ_CP156749.1"/>
</dbReference>
<gene>
    <name evidence="2" type="ORF">SAMN05421553_2186</name>
</gene>
<evidence type="ECO:0008006" key="4">
    <source>
        <dbReference type="Google" id="ProtNLM"/>
    </source>
</evidence>
<proteinExistence type="predicted"/>
<keyword evidence="1" id="KW-1133">Transmembrane helix</keyword>